<sequence length="235" mass="26542">MNKIFNKKLTFILGLLILSLAMPISAQAAPKKKQNLTVSTSSPNVAIRKSGTNKYSVKLTEKTKNVSLRVKDNKKNITKRCKYKSSNKKIVSMKNNKLTAKKAGKCKVTITYKNKKTTLNVNVVKTPTIKCNHTWKENWAVLEEEYDENDGPFYFCYCGNFQSEDEYKQHIFEISTKIGITNPSAKTREIGIHGTKANSVTDSRTVGDKTIITLTTKYIKSRTCTKCGKKITVPW</sequence>
<reference evidence="1" key="1">
    <citation type="submission" date="2019-04" db="EMBL/GenBank/DDBJ databases">
        <title>Microbes associate with the intestines of laboratory mice.</title>
        <authorList>
            <person name="Navarre W."/>
            <person name="Wong E."/>
            <person name="Huang K."/>
            <person name="Tropini C."/>
            <person name="Ng K."/>
            <person name="Yu B."/>
        </authorList>
    </citation>
    <scope>NUCLEOTIDE SEQUENCE</scope>
    <source>
        <strain evidence="1">NM72_1-8</strain>
    </source>
</reference>
<proteinExistence type="predicted"/>
<dbReference type="Proteomes" id="UP000307720">
    <property type="component" value="Unassembled WGS sequence"/>
</dbReference>
<evidence type="ECO:0000313" key="1">
    <source>
        <dbReference type="EMBL" id="TGX97574.1"/>
    </source>
</evidence>
<name>A0AC61QXA2_9FIRM</name>
<dbReference type="EMBL" id="SRZB01000029">
    <property type="protein sequence ID" value="TGX97574.1"/>
    <property type="molecule type" value="Genomic_DNA"/>
</dbReference>
<evidence type="ECO:0000313" key="2">
    <source>
        <dbReference type="Proteomes" id="UP000307720"/>
    </source>
</evidence>
<organism evidence="1 2">
    <name type="scientific">Hominisplanchenecus murintestinalis</name>
    <dbReference type="NCBI Taxonomy" id="2941517"/>
    <lineage>
        <taxon>Bacteria</taxon>
        <taxon>Bacillati</taxon>
        <taxon>Bacillota</taxon>
        <taxon>Clostridia</taxon>
        <taxon>Lachnospirales</taxon>
        <taxon>Lachnospiraceae</taxon>
        <taxon>Hominisplanchenecus</taxon>
    </lineage>
</organism>
<protein>
    <submittedName>
        <fullName evidence="1">Uncharacterized protein</fullName>
    </submittedName>
</protein>
<accession>A0AC61QXA2</accession>
<comment type="caution">
    <text evidence="1">The sequence shown here is derived from an EMBL/GenBank/DDBJ whole genome shotgun (WGS) entry which is preliminary data.</text>
</comment>
<gene>
    <name evidence="1" type="ORF">E5357_12115</name>
</gene>
<keyword evidence="2" id="KW-1185">Reference proteome</keyword>